<dbReference type="AlphaFoldDB" id="A0A0U2XL21"/>
<dbReference type="EMBL" id="CP013659">
    <property type="protein sequence ID" value="ALS76912.1"/>
    <property type="molecule type" value="Genomic_DNA"/>
</dbReference>
<reference evidence="1" key="1">
    <citation type="submission" date="2016-01" db="EMBL/GenBank/DDBJ databases">
        <title>Complete genome of Planococcus rifietoensis type strain M8.</title>
        <authorList>
            <person name="See-Too W.S."/>
        </authorList>
    </citation>
    <scope>NUCLEOTIDE SEQUENCE [LARGE SCALE GENOMIC DNA]</scope>
    <source>
        <strain evidence="1">M8</strain>
    </source>
</reference>
<dbReference type="Proteomes" id="UP000067683">
    <property type="component" value="Chromosome"/>
</dbReference>
<accession>A0A0U2XL21</accession>
<keyword evidence="2" id="KW-1185">Reference proteome</keyword>
<evidence type="ECO:0000313" key="1">
    <source>
        <dbReference type="EMBL" id="ALS76912.1"/>
    </source>
</evidence>
<evidence type="ECO:0000313" key="2">
    <source>
        <dbReference type="Proteomes" id="UP000067683"/>
    </source>
</evidence>
<dbReference type="KEGG" id="prt:AUC31_17540"/>
<name>A0A0U2XL21_9BACL</name>
<sequence length="84" mass="9627">MKGARLREIDKYELHAANALFTAKAQNSKKKVTLKDLYDGDKVRKEILNDEGKTKKAFDPTLHRRAMKALKKYRPKVIQKGGIT</sequence>
<dbReference type="STRING" id="200991.AUC31_17540"/>
<organism evidence="1 2">
    <name type="scientific">Planococcus rifietoensis</name>
    <dbReference type="NCBI Taxonomy" id="200991"/>
    <lineage>
        <taxon>Bacteria</taxon>
        <taxon>Bacillati</taxon>
        <taxon>Bacillota</taxon>
        <taxon>Bacilli</taxon>
        <taxon>Bacillales</taxon>
        <taxon>Caryophanaceae</taxon>
        <taxon>Planococcus</taxon>
    </lineage>
</organism>
<protein>
    <submittedName>
        <fullName evidence="1">Uncharacterized protein</fullName>
    </submittedName>
</protein>
<gene>
    <name evidence="1" type="ORF">AUC31_17540</name>
</gene>
<proteinExistence type="predicted"/>